<dbReference type="OrthoDB" id="1452822at2"/>
<protein>
    <submittedName>
        <fullName evidence="1">Uncharacterized protein</fullName>
    </submittedName>
</protein>
<dbReference type="AlphaFoldDB" id="A0A1M4U2Q1"/>
<dbReference type="EMBL" id="FQUU01000002">
    <property type="protein sequence ID" value="SHE50914.1"/>
    <property type="molecule type" value="Genomic_DNA"/>
</dbReference>
<dbReference type="Proteomes" id="UP000184048">
    <property type="component" value="Unassembled WGS sequence"/>
</dbReference>
<dbReference type="RefSeq" id="WP_072833673.1">
    <property type="nucleotide sequence ID" value="NZ_FQUU01000002.1"/>
</dbReference>
<proteinExistence type="predicted"/>
<accession>A0A1M4U2Q1</accession>
<reference evidence="1 2" key="1">
    <citation type="submission" date="2016-11" db="EMBL/GenBank/DDBJ databases">
        <authorList>
            <person name="Jaros S."/>
            <person name="Januszkiewicz K."/>
            <person name="Wedrychowicz H."/>
        </authorList>
    </citation>
    <scope>NUCLEOTIDE SEQUENCE [LARGE SCALE GENOMIC DNA]</scope>
    <source>
        <strain evidence="1 2">DSM 18119</strain>
    </source>
</reference>
<name>A0A1M4U2Q1_9BACT</name>
<dbReference type="STRING" id="1121884.SAMN02745131_00504"/>
<gene>
    <name evidence="1" type="ORF">SAMN02745131_00504</name>
</gene>
<organism evidence="1 2">
    <name type="scientific">Flavisolibacter ginsengisoli DSM 18119</name>
    <dbReference type="NCBI Taxonomy" id="1121884"/>
    <lineage>
        <taxon>Bacteria</taxon>
        <taxon>Pseudomonadati</taxon>
        <taxon>Bacteroidota</taxon>
        <taxon>Chitinophagia</taxon>
        <taxon>Chitinophagales</taxon>
        <taxon>Chitinophagaceae</taxon>
        <taxon>Flavisolibacter</taxon>
    </lineage>
</organism>
<sequence>MNDSEIQVLIEKYLNGQASESERKLVDTWYDSFESNEGLTSELSQEIICGLQTKGFATLLQKLNLNKE</sequence>
<keyword evidence="2" id="KW-1185">Reference proteome</keyword>
<evidence type="ECO:0000313" key="2">
    <source>
        <dbReference type="Proteomes" id="UP000184048"/>
    </source>
</evidence>
<evidence type="ECO:0000313" key="1">
    <source>
        <dbReference type="EMBL" id="SHE50914.1"/>
    </source>
</evidence>